<keyword evidence="5" id="KW-1185">Reference proteome</keyword>
<feature type="domain" description="DUF3857" evidence="3">
    <location>
        <begin position="76"/>
        <end position="236"/>
    </location>
</feature>
<feature type="signal peptide" evidence="1">
    <location>
        <begin position="1"/>
        <end position="25"/>
    </location>
</feature>
<evidence type="ECO:0000259" key="3">
    <source>
        <dbReference type="Pfam" id="PF12969"/>
    </source>
</evidence>
<accession>A0ABT9BAN8</accession>
<dbReference type="Proteomes" id="UP001176429">
    <property type="component" value="Unassembled WGS sequence"/>
</dbReference>
<dbReference type="Pfam" id="PF01841">
    <property type="entry name" value="Transglut_core"/>
    <property type="match status" value="1"/>
</dbReference>
<dbReference type="InterPro" id="IPR024618">
    <property type="entry name" value="DUF3857"/>
</dbReference>
<name>A0ABT9BAN8_9BACT</name>
<dbReference type="Gene3D" id="3.10.620.30">
    <property type="match status" value="1"/>
</dbReference>
<feature type="domain" description="Transglutaminase-like" evidence="2">
    <location>
        <begin position="312"/>
        <end position="382"/>
    </location>
</feature>
<dbReference type="SUPFAM" id="SSF54001">
    <property type="entry name" value="Cysteine proteinases"/>
    <property type="match status" value="1"/>
</dbReference>
<protein>
    <submittedName>
        <fullName evidence="4">DUF3857 domain-containing protein</fullName>
    </submittedName>
</protein>
<dbReference type="Pfam" id="PF12969">
    <property type="entry name" value="DUF3857"/>
    <property type="match status" value="1"/>
</dbReference>
<sequence length="661" mass="74418">MQFSLLYCRVLLLAAASLGGHRALAQPEPLKFGKLDLKEFNAKLLPADSAAEAVVLAEFGRARVIANASDNFQSELEVVVRIKIQKKAGFDWATVQVPLYGHQRLYNLKGYTYNLVNGELVKSKLEDDNKFTEDVVRQLRLRKFTMPNVREGAVIEYSYSIISEHSTGLPGWSFQRTIPTRWSEYRTSVPDWFDYKTLMQGYLPLSIREHTEGSTIIAQHPVRTTESRWVMKDVPALTKEPFITTLDDYESRIDFELSSLVVPGVMTRDVTRTWEKVETTLLEDESFGLQLNRGGFLKDELARLNLSPTATLETRVAAIHNMVRNTVKYNDVETIYTSAPLRKIYLEQHRGNAADVNLLLIAALRTANIPAQPVVLSTRTNGRVNLAQPMASRFNYVVASVTNTDGKAMLLDATEPLLPSGVLPERCLNKLGRVVAKDLPGDHWVDLTPSHRKTHYQQVKLTLDAQGAITGTVHEEYGGYAAAAERSTLQEQGEPKYRNQFASQHSSWTVPKFTISNRQELSQPLKLDYEFTQPADDNATAGLFYLGALGEFSSDQNPFRHDNRMYPVDFGMPQDETTLMTLSLPAGYEVAELPKPAVIDLPEGGGRFLYSASPTEAGLQITSRMSLRKPEYTAAEYEHLREFYRLMLEKQAEKLVIKKKA</sequence>
<dbReference type="InterPro" id="IPR038765">
    <property type="entry name" value="Papain-like_cys_pep_sf"/>
</dbReference>
<evidence type="ECO:0000313" key="4">
    <source>
        <dbReference type="EMBL" id="MDO7874092.1"/>
    </source>
</evidence>
<gene>
    <name evidence="4" type="ORF">Q5H93_05055</name>
</gene>
<feature type="chain" id="PRO_5046981845" evidence="1">
    <location>
        <begin position="26"/>
        <end position="661"/>
    </location>
</feature>
<dbReference type="InterPro" id="IPR002931">
    <property type="entry name" value="Transglutaminase-like"/>
</dbReference>
<dbReference type="Gene3D" id="2.60.40.3140">
    <property type="match status" value="1"/>
</dbReference>
<proteinExistence type="predicted"/>
<keyword evidence="1" id="KW-0732">Signal</keyword>
<organism evidence="4 5">
    <name type="scientific">Hymenobacter aranciens</name>
    <dbReference type="NCBI Taxonomy" id="3063996"/>
    <lineage>
        <taxon>Bacteria</taxon>
        <taxon>Pseudomonadati</taxon>
        <taxon>Bacteroidota</taxon>
        <taxon>Cytophagia</taxon>
        <taxon>Cytophagales</taxon>
        <taxon>Hymenobacteraceae</taxon>
        <taxon>Hymenobacter</taxon>
    </lineage>
</organism>
<evidence type="ECO:0000256" key="1">
    <source>
        <dbReference type="SAM" id="SignalP"/>
    </source>
</evidence>
<reference evidence="4" key="1">
    <citation type="submission" date="2023-07" db="EMBL/GenBank/DDBJ databases">
        <authorList>
            <person name="Kim M.K."/>
        </authorList>
    </citation>
    <scope>NUCLEOTIDE SEQUENCE</scope>
    <source>
        <strain evidence="4">ASUV-10-1</strain>
    </source>
</reference>
<dbReference type="Gene3D" id="2.60.120.1130">
    <property type="match status" value="1"/>
</dbReference>
<evidence type="ECO:0000259" key="2">
    <source>
        <dbReference type="Pfam" id="PF01841"/>
    </source>
</evidence>
<comment type="caution">
    <text evidence="4">The sequence shown here is derived from an EMBL/GenBank/DDBJ whole genome shotgun (WGS) entry which is preliminary data.</text>
</comment>
<evidence type="ECO:0000313" key="5">
    <source>
        <dbReference type="Proteomes" id="UP001176429"/>
    </source>
</evidence>
<dbReference type="EMBL" id="JAUQSY010000003">
    <property type="protein sequence ID" value="MDO7874092.1"/>
    <property type="molecule type" value="Genomic_DNA"/>
</dbReference>
<dbReference type="RefSeq" id="WP_305005409.1">
    <property type="nucleotide sequence ID" value="NZ_JAUQSY010000003.1"/>
</dbReference>